<evidence type="ECO:0008006" key="3">
    <source>
        <dbReference type="Google" id="ProtNLM"/>
    </source>
</evidence>
<dbReference type="OrthoDB" id="4383at10239"/>
<gene>
    <name evidence="1" type="ORF">PYDG_00022</name>
</gene>
<reference evidence="1 2" key="1">
    <citation type="submission" date="2010-11" db="EMBL/GenBank/DDBJ databases">
        <title>The Genome Sequence of Pseudoalteromonas phage pYD6-A.</title>
        <authorList>
            <consortium name="The Broad Institute Genome Sequencing Platform"/>
            <person name="Henn M.R."/>
            <person name="Wolf A."/>
            <person name="Jost G."/>
            <person name="Levin J."/>
            <person name="Malboeuf C."/>
            <person name="Casali M."/>
            <person name="Russ C."/>
            <person name="Lennon N."/>
            <person name="Chapman S.B."/>
            <person name="Erlich R."/>
            <person name="Young S.K."/>
            <person name="Yandava C."/>
            <person name="Zeng Q."/>
            <person name="Alvarado L."/>
            <person name="Anderson S."/>
            <person name="Berlin A."/>
            <person name="Chen Z."/>
            <person name="Freedman E."/>
            <person name="Gellesch M."/>
            <person name="Goldberg J."/>
            <person name="Green L."/>
            <person name="Griggs A."/>
            <person name="Gujja S."/>
            <person name="Heilman E.R."/>
            <person name="Heiman D."/>
            <person name="Hollinger A."/>
            <person name="Howarth C."/>
            <person name="Larson L."/>
            <person name="Mehta T."/>
            <person name="Pearson M."/>
            <person name="Roberts A."/>
            <person name="Ryan E."/>
            <person name="Saif S."/>
            <person name="Shea T."/>
            <person name="Shenoy N."/>
            <person name="Sisk P."/>
            <person name="Stolte C."/>
            <person name="Sykes S."/>
            <person name="White J."/>
            <person name="Haas B."/>
            <person name="Nusbaum C."/>
            <person name="Birren B."/>
        </authorList>
    </citation>
    <scope>NUCLEOTIDE SEQUENCE [LARGE SCALE GENOMIC DNA]</scope>
    <source>
        <strain evidence="2">pYD6-A</strain>
    </source>
</reference>
<dbReference type="Proteomes" id="UP000204048">
    <property type="component" value="Segment"/>
</dbReference>
<dbReference type="InterPro" id="IPR043502">
    <property type="entry name" value="DNA/RNA_pol_sf"/>
</dbReference>
<dbReference type="EMBL" id="JF974296">
    <property type="protein sequence ID" value="AGH57554.1"/>
    <property type="molecule type" value="Genomic_DNA"/>
</dbReference>
<name>M4T3V7_9CAUD</name>
<protein>
    <recommendedName>
        <fullName evidence="3">RNA polymerase</fullName>
    </recommendedName>
</protein>
<accession>M4T3V7</accession>
<dbReference type="GeneID" id="15010765"/>
<proteinExistence type="predicted"/>
<dbReference type="RefSeq" id="YP_007674232.1">
    <property type="nucleotide sequence ID" value="NC_020849.1"/>
</dbReference>
<evidence type="ECO:0000313" key="1">
    <source>
        <dbReference type="EMBL" id="AGH57554.1"/>
    </source>
</evidence>
<keyword evidence="2" id="KW-1185">Reference proteome</keyword>
<organism evidence="1 2">
    <name type="scientific">Pseudoalteromonas phage pYD6-A</name>
    <dbReference type="NCBI Taxonomy" id="754052"/>
    <lineage>
        <taxon>Viruses</taxon>
        <taxon>Duplodnaviria</taxon>
        <taxon>Heunggongvirae</taxon>
        <taxon>Uroviricota</taxon>
        <taxon>Caudoviricetes</taxon>
        <taxon>Schitoviridae</taxon>
        <taxon>Fuhrmanvirinae</taxon>
        <taxon>Matsuvirus</taxon>
        <taxon>Matsuvirus pYD6A</taxon>
    </lineage>
</organism>
<sequence>MSLSFVETNSRVDTQIATEMYFNRKAIYERIENEIDREPEIMECMFQATRAITEWAIKFDKYESKRLRLDALLEHNQIGALVRRAMVLVMMLNDRSDLITSLAGQLVSAIKGMPDHKAGVVTAGEIMTLMCDYDCFDMDYRQHVIEDEETGAEYTTNSWYVINPWELSDATVKHIKHGMYLPPMITKPQILTCNTDSAYITIEKESLILGKKNHHNKDICLDSLNRFNAIPLAMNVEYLKSVDKLMEDDVVDMSEETKQQYEKFMVDSYFVFAYLVKQGNKFYLSYKVDKRGRSYSQGYHCNVQGNKFRKGAVDLADKEIVNGTFC</sequence>
<dbReference type="SUPFAM" id="SSF56672">
    <property type="entry name" value="DNA/RNA polymerases"/>
    <property type="match status" value="1"/>
</dbReference>
<evidence type="ECO:0000313" key="2">
    <source>
        <dbReference type="Proteomes" id="UP000204048"/>
    </source>
</evidence>
<dbReference type="KEGG" id="vg:15010765"/>